<dbReference type="EMBL" id="QXFW01000721">
    <property type="protein sequence ID" value="KAE9004533.1"/>
    <property type="molecule type" value="Genomic_DNA"/>
</dbReference>
<dbReference type="Proteomes" id="UP000486351">
    <property type="component" value="Unassembled WGS sequence"/>
</dbReference>
<dbReference type="Proteomes" id="UP000437068">
    <property type="component" value="Unassembled WGS sequence"/>
</dbReference>
<evidence type="ECO:0000313" key="10">
    <source>
        <dbReference type="EMBL" id="KAE9297662.1"/>
    </source>
</evidence>
<dbReference type="EMBL" id="QXGF01000386">
    <property type="protein sequence ID" value="KAE8941041.1"/>
    <property type="molecule type" value="Genomic_DNA"/>
</dbReference>
<organism evidence="7 13">
    <name type="scientific">Phytophthora fragariae</name>
    <dbReference type="NCBI Taxonomy" id="53985"/>
    <lineage>
        <taxon>Eukaryota</taxon>
        <taxon>Sar</taxon>
        <taxon>Stramenopiles</taxon>
        <taxon>Oomycota</taxon>
        <taxon>Peronosporomycetes</taxon>
        <taxon>Peronosporales</taxon>
        <taxon>Peronosporaceae</taxon>
        <taxon>Phytophthora</taxon>
    </lineage>
</organism>
<dbReference type="EMBL" id="QXFY01002426">
    <property type="protein sequence ID" value="KAE9297662.1"/>
    <property type="molecule type" value="Genomic_DNA"/>
</dbReference>
<evidence type="ECO:0000313" key="16">
    <source>
        <dbReference type="Proteomes" id="UP000440732"/>
    </source>
</evidence>
<dbReference type="EMBL" id="QXGC01002430">
    <property type="protein sequence ID" value="KAE9186246.1"/>
    <property type="molecule type" value="Genomic_DNA"/>
</dbReference>
<dbReference type="Proteomes" id="UP000488956">
    <property type="component" value="Unassembled WGS sequence"/>
</dbReference>
<evidence type="ECO:0000313" key="21">
    <source>
        <dbReference type="Proteomes" id="UP000488956"/>
    </source>
</evidence>
<dbReference type="Proteomes" id="UP000429523">
    <property type="component" value="Unassembled WGS sequence"/>
</dbReference>
<dbReference type="EMBL" id="QXGE01000360">
    <property type="protein sequence ID" value="KAE9314769.1"/>
    <property type="molecule type" value="Genomic_DNA"/>
</dbReference>
<dbReference type="EMBL" id="QXGB01002419">
    <property type="protein sequence ID" value="KAE9178150.1"/>
    <property type="molecule type" value="Genomic_DNA"/>
</dbReference>
<protein>
    <submittedName>
        <fullName evidence="7">Uncharacterized protein</fullName>
    </submittedName>
</protein>
<dbReference type="Proteomes" id="UP000440367">
    <property type="component" value="Unassembled WGS sequence"/>
</dbReference>
<evidence type="ECO:0000313" key="9">
    <source>
        <dbReference type="EMBL" id="KAE9250131.1"/>
    </source>
</evidence>
<feature type="compositionally biased region" description="Low complexity" evidence="1">
    <location>
        <begin position="75"/>
        <end position="88"/>
    </location>
</feature>
<sequence>MLSSSPTFPSTAVRPFASGPPSVELPKLRIPIEAGRQETGRGRDDTRVATGGYHAAPPVPVKTEAPTSATMQHGPSTRSPSSPSSFFTRPEIAKLGLSPLLEAAEQVRPSTAETSPLFGRSSPLKRELLQPQALPSIMHAMGGYPLETSSMPKRARIGSDVGLDVQASYNLLGHMPREAMIYPSIPQQQHYHQQATAYAPAIEVQSPSSAGSSSPSTRGLPAYTGISVWDTVLSSGKFPTDVCLSEHGPGAASPTAPFSLNKSRSSSEDAAECSGKASAEVKYGRWTADEEQYASSLIQAVNTGELVLPPNVSVRKFVADNLQCKTMRVSKKFRSLGSSPRGASDQEEEPLTPRDESFNPLSLKSILNNESSASVLSAEALNVAETIANTNLIRHSPSDKSGKKSSQRVLKRSDYSQHGRVRSGRWSVEEENYAKAMIEAFKAGYLPLHGNVSLRKFLSEVLVCHPMRISKKFVGYVRKYHWYRIAAGKCDPEAKRQALYQLSHLERVFWTSLQQNSEWSTSLRRDD</sequence>
<name>A0A6A3W923_9STRA</name>
<evidence type="ECO:0000313" key="4">
    <source>
        <dbReference type="EMBL" id="KAE9076790.1"/>
    </source>
</evidence>
<proteinExistence type="predicted"/>
<evidence type="ECO:0000313" key="15">
    <source>
        <dbReference type="Proteomes" id="UP000440367"/>
    </source>
</evidence>
<feature type="region of interest" description="Disordered" evidence="1">
    <location>
        <begin position="392"/>
        <end position="416"/>
    </location>
</feature>
<dbReference type="Proteomes" id="UP000433483">
    <property type="component" value="Unassembled WGS sequence"/>
</dbReference>
<dbReference type="Proteomes" id="UP000440732">
    <property type="component" value="Unassembled WGS sequence"/>
</dbReference>
<dbReference type="OrthoDB" id="158725at2759"/>
<feature type="compositionally biased region" description="Polar residues" evidence="1">
    <location>
        <begin position="1"/>
        <end position="10"/>
    </location>
</feature>
<evidence type="ECO:0000313" key="19">
    <source>
        <dbReference type="Proteomes" id="UP000476176"/>
    </source>
</evidence>
<dbReference type="Proteomes" id="UP000441208">
    <property type="component" value="Unassembled WGS sequence"/>
</dbReference>
<evidence type="ECO:0000313" key="11">
    <source>
        <dbReference type="EMBL" id="KAE9314769.1"/>
    </source>
</evidence>
<evidence type="ECO:0000313" key="13">
    <source>
        <dbReference type="Proteomes" id="UP000433483"/>
    </source>
</evidence>
<dbReference type="Proteomes" id="UP000476176">
    <property type="component" value="Unassembled WGS sequence"/>
</dbReference>
<feature type="region of interest" description="Disordered" evidence="1">
    <location>
        <begin position="333"/>
        <end position="358"/>
    </location>
</feature>
<evidence type="ECO:0000313" key="12">
    <source>
        <dbReference type="Proteomes" id="UP000429523"/>
    </source>
</evidence>
<evidence type="ECO:0000313" key="2">
    <source>
        <dbReference type="EMBL" id="KAE8941041.1"/>
    </source>
</evidence>
<dbReference type="EMBL" id="QXFX01002461">
    <property type="protein sequence ID" value="KAE9076790.1"/>
    <property type="molecule type" value="Genomic_DNA"/>
</dbReference>
<reference evidence="12 13" key="1">
    <citation type="submission" date="2018-08" db="EMBL/GenBank/DDBJ databases">
        <title>Genomic investigation of the strawberry pathogen Phytophthora fragariae indicates pathogenicity is determined by transcriptional variation in three key races.</title>
        <authorList>
            <person name="Adams T.M."/>
            <person name="Armitage A.D."/>
            <person name="Sobczyk M.K."/>
            <person name="Bates H.J."/>
            <person name="Dunwell J.M."/>
            <person name="Nellist C.F."/>
            <person name="Harrison R.J."/>
        </authorList>
    </citation>
    <scope>NUCLEOTIDE SEQUENCE [LARGE SCALE GENOMIC DNA]</scope>
    <source>
        <strain evidence="11 14">A4</strain>
        <strain evidence="9 15">BC-1</strain>
        <strain evidence="8 19">BC-23</strain>
        <strain evidence="7 13">NOV-27</strain>
        <strain evidence="6 16">NOV-5</strain>
        <strain evidence="5 17">NOV-71</strain>
        <strain evidence="10 20">NOV-77</strain>
        <strain evidence="2 12">NOV-9</strain>
        <strain evidence="4 21">ONT-3</strain>
        <strain evidence="3 18">SCRP245</strain>
    </source>
</reference>
<evidence type="ECO:0000313" key="18">
    <source>
        <dbReference type="Proteomes" id="UP000460718"/>
    </source>
</evidence>
<feature type="compositionally biased region" description="Basic and acidic residues" evidence="1">
    <location>
        <begin position="35"/>
        <end position="47"/>
    </location>
</feature>
<dbReference type="EMBL" id="QXGA01000335">
    <property type="protein sequence ID" value="KAE9147658.1"/>
    <property type="molecule type" value="Genomic_DNA"/>
</dbReference>
<feature type="region of interest" description="Disordered" evidence="1">
    <location>
        <begin position="1"/>
        <end position="88"/>
    </location>
</feature>
<feature type="compositionally biased region" description="Polar residues" evidence="1">
    <location>
        <begin position="65"/>
        <end position="74"/>
    </location>
</feature>
<dbReference type="EMBL" id="QXGD01000157">
    <property type="protein sequence ID" value="KAE9250131.1"/>
    <property type="molecule type" value="Genomic_DNA"/>
</dbReference>
<feature type="region of interest" description="Disordered" evidence="1">
    <location>
        <begin position="247"/>
        <end position="274"/>
    </location>
</feature>
<dbReference type="AlphaFoldDB" id="A0A6A3W923"/>
<evidence type="ECO:0000313" key="20">
    <source>
        <dbReference type="Proteomes" id="UP000486351"/>
    </source>
</evidence>
<evidence type="ECO:0000313" key="7">
    <source>
        <dbReference type="EMBL" id="KAE9178150.1"/>
    </source>
</evidence>
<dbReference type="PANTHER" id="PTHR35213">
    <property type="entry name" value="RING-TYPE DOMAIN-CONTAINING PROTEIN-RELATED"/>
    <property type="match status" value="1"/>
</dbReference>
<evidence type="ECO:0000256" key="1">
    <source>
        <dbReference type="SAM" id="MobiDB-lite"/>
    </source>
</evidence>
<evidence type="ECO:0000313" key="6">
    <source>
        <dbReference type="EMBL" id="KAE9147658.1"/>
    </source>
</evidence>
<dbReference type="PANTHER" id="PTHR35213:SF3">
    <property type="entry name" value="MYB-LIKE DOMAIN-CONTAINING PROTEIN"/>
    <property type="match status" value="1"/>
</dbReference>
<evidence type="ECO:0000313" key="14">
    <source>
        <dbReference type="Proteomes" id="UP000437068"/>
    </source>
</evidence>
<evidence type="ECO:0000313" key="5">
    <source>
        <dbReference type="EMBL" id="KAE9078499.1"/>
    </source>
</evidence>
<dbReference type="Proteomes" id="UP000460718">
    <property type="component" value="Unassembled WGS sequence"/>
</dbReference>
<dbReference type="EMBL" id="QXFZ01002303">
    <property type="protein sequence ID" value="KAE9078499.1"/>
    <property type="molecule type" value="Genomic_DNA"/>
</dbReference>
<evidence type="ECO:0000313" key="8">
    <source>
        <dbReference type="EMBL" id="KAE9186246.1"/>
    </source>
</evidence>
<gene>
    <name evidence="11" type="ORF">PF001_g8116</name>
    <name evidence="9" type="ORF">PF002_g4940</name>
    <name evidence="8" type="ORF">PF004_g23140</name>
    <name evidence="7" type="ORF">PF005_g24201</name>
    <name evidence="6" type="ORF">PF006_g7684</name>
    <name evidence="5" type="ORF">PF007_g23831</name>
    <name evidence="10" type="ORF">PF008_g23685</name>
    <name evidence="2" type="ORF">PF009_g9163</name>
    <name evidence="4" type="ORF">PF010_g23763</name>
    <name evidence="3" type="ORF">PF011_g12407</name>
</gene>
<evidence type="ECO:0000313" key="3">
    <source>
        <dbReference type="EMBL" id="KAE9004533.1"/>
    </source>
</evidence>
<keyword evidence="13" id="KW-1185">Reference proteome</keyword>
<evidence type="ECO:0000313" key="17">
    <source>
        <dbReference type="Proteomes" id="UP000441208"/>
    </source>
</evidence>
<accession>A0A6A3W923</accession>
<comment type="caution">
    <text evidence="7">The sequence shown here is derived from an EMBL/GenBank/DDBJ whole genome shotgun (WGS) entry which is preliminary data.</text>
</comment>